<evidence type="ECO:0000313" key="1">
    <source>
        <dbReference type="EMBL" id="KAG5613714.1"/>
    </source>
</evidence>
<protein>
    <submittedName>
        <fullName evidence="1">Uncharacterized protein</fullName>
    </submittedName>
</protein>
<accession>A0A9J5ZNN9</accession>
<gene>
    <name evidence="1" type="ORF">H5410_013538</name>
</gene>
<dbReference type="EMBL" id="JACXVP010000003">
    <property type="protein sequence ID" value="KAG5613714.1"/>
    <property type="molecule type" value="Genomic_DNA"/>
</dbReference>
<keyword evidence="2" id="KW-1185">Reference proteome</keyword>
<organism evidence="1 2">
    <name type="scientific">Solanum commersonii</name>
    <name type="common">Commerson's wild potato</name>
    <name type="synonym">Commerson's nightshade</name>
    <dbReference type="NCBI Taxonomy" id="4109"/>
    <lineage>
        <taxon>Eukaryota</taxon>
        <taxon>Viridiplantae</taxon>
        <taxon>Streptophyta</taxon>
        <taxon>Embryophyta</taxon>
        <taxon>Tracheophyta</taxon>
        <taxon>Spermatophyta</taxon>
        <taxon>Magnoliopsida</taxon>
        <taxon>eudicotyledons</taxon>
        <taxon>Gunneridae</taxon>
        <taxon>Pentapetalae</taxon>
        <taxon>asterids</taxon>
        <taxon>lamiids</taxon>
        <taxon>Solanales</taxon>
        <taxon>Solanaceae</taxon>
        <taxon>Solanoideae</taxon>
        <taxon>Solaneae</taxon>
        <taxon>Solanum</taxon>
    </lineage>
</organism>
<dbReference type="PANTHER" id="PTHR33180">
    <property type="entry name" value="PHOTOSYSTEM II CP43 REACTION CENTER PROTEIN"/>
    <property type="match status" value="1"/>
</dbReference>
<dbReference type="AlphaFoldDB" id="A0A9J5ZNN9"/>
<dbReference type="Proteomes" id="UP000824120">
    <property type="component" value="Chromosome 3"/>
</dbReference>
<sequence length="187" mass="21089">MTNFSEPEDEKPLINQRDELRAISQSISTRIPSVATLSATDSVPAQKPRVIPALPIIPLPRLLNRLKATMSLRSSQGPEALTFLPRLGNFTQLMWSWCPRAKKKTNEFRQVKSVMVRGKEVDCNNEYINIVLGRPLHSALSYEGLPIVQSLDDLKGWLAHLIFDTTLRWIEVGAPIGKRDMNIAARF</sequence>
<name>A0A9J5ZNN9_SOLCO</name>
<proteinExistence type="predicted"/>
<comment type="caution">
    <text evidence="1">The sequence shown here is derived from an EMBL/GenBank/DDBJ whole genome shotgun (WGS) entry which is preliminary data.</text>
</comment>
<evidence type="ECO:0000313" key="2">
    <source>
        <dbReference type="Proteomes" id="UP000824120"/>
    </source>
</evidence>
<dbReference type="PANTHER" id="PTHR33180:SF31">
    <property type="entry name" value="POLYPROTEIN PROTEIN"/>
    <property type="match status" value="1"/>
</dbReference>
<reference evidence="1 2" key="1">
    <citation type="submission" date="2020-09" db="EMBL/GenBank/DDBJ databases">
        <title>De no assembly of potato wild relative species, Solanum commersonii.</title>
        <authorList>
            <person name="Cho K."/>
        </authorList>
    </citation>
    <scope>NUCLEOTIDE SEQUENCE [LARGE SCALE GENOMIC DNA]</scope>
    <source>
        <strain evidence="1">LZ3.2</strain>
        <tissue evidence="1">Leaf</tissue>
    </source>
</reference>